<dbReference type="InterPro" id="IPR033985">
    <property type="entry name" value="SusD-like_N"/>
</dbReference>
<gene>
    <name evidence="9" type="ORF">G6047_01590</name>
</gene>
<dbReference type="InterPro" id="IPR011990">
    <property type="entry name" value="TPR-like_helical_dom_sf"/>
</dbReference>
<evidence type="ECO:0000259" key="8">
    <source>
        <dbReference type="Pfam" id="PF14322"/>
    </source>
</evidence>
<keyword evidence="10" id="KW-1185">Reference proteome</keyword>
<dbReference type="Proteomes" id="UP000712080">
    <property type="component" value="Unassembled WGS sequence"/>
</dbReference>
<evidence type="ECO:0000313" key="9">
    <source>
        <dbReference type="EMBL" id="NMH26709.1"/>
    </source>
</evidence>
<evidence type="ECO:0000256" key="5">
    <source>
        <dbReference type="ARBA" id="ARBA00023237"/>
    </source>
</evidence>
<keyword evidence="5" id="KW-0998">Cell outer membrane</keyword>
<dbReference type="InterPro" id="IPR012944">
    <property type="entry name" value="SusD_RagB_dom"/>
</dbReference>
<feature type="signal peptide" evidence="6">
    <location>
        <begin position="1"/>
        <end position="18"/>
    </location>
</feature>
<evidence type="ECO:0000259" key="7">
    <source>
        <dbReference type="Pfam" id="PF07980"/>
    </source>
</evidence>
<evidence type="ECO:0000256" key="6">
    <source>
        <dbReference type="SAM" id="SignalP"/>
    </source>
</evidence>
<dbReference type="GO" id="GO:0009279">
    <property type="term" value="C:cell outer membrane"/>
    <property type="evidence" value="ECO:0007669"/>
    <property type="project" value="UniProtKB-SubCell"/>
</dbReference>
<dbReference type="PROSITE" id="PS51257">
    <property type="entry name" value="PROKAR_LIPOPROTEIN"/>
    <property type="match status" value="1"/>
</dbReference>
<dbReference type="EMBL" id="JAAMPU010000095">
    <property type="protein sequence ID" value="NMH26709.1"/>
    <property type="molecule type" value="Genomic_DNA"/>
</dbReference>
<dbReference type="SUPFAM" id="SSF48452">
    <property type="entry name" value="TPR-like"/>
    <property type="match status" value="1"/>
</dbReference>
<feature type="domain" description="SusD-like N-terminal" evidence="8">
    <location>
        <begin position="81"/>
        <end position="242"/>
    </location>
</feature>
<proteinExistence type="inferred from homology"/>
<dbReference type="Gene3D" id="1.25.40.390">
    <property type="match status" value="1"/>
</dbReference>
<keyword evidence="3 6" id="KW-0732">Signal</keyword>
<feature type="domain" description="RagB/SusD" evidence="7">
    <location>
        <begin position="328"/>
        <end position="499"/>
    </location>
</feature>
<dbReference type="Pfam" id="PF14322">
    <property type="entry name" value="SusD-like_3"/>
    <property type="match status" value="1"/>
</dbReference>
<evidence type="ECO:0000256" key="2">
    <source>
        <dbReference type="ARBA" id="ARBA00006275"/>
    </source>
</evidence>
<dbReference type="Pfam" id="PF07980">
    <property type="entry name" value="SusD_RagB"/>
    <property type="match status" value="1"/>
</dbReference>
<evidence type="ECO:0000256" key="3">
    <source>
        <dbReference type="ARBA" id="ARBA00022729"/>
    </source>
</evidence>
<evidence type="ECO:0000256" key="4">
    <source>
        <dbReference type="ARBA" id="ARBA00023136"/>
    </source>
</evidence>
<sequence length="499" mass="55503">MKRKLICSVLLTSLLAVGCSEDFLDPVRNDTVLTTADISDYVDVNPALVDGSLEGIYSYMITPRGVLGAAANRHYDFGHKSLDIWSDMVCGDMALSANSYGWYQDTANMIVTVDYTQEENRIIWQYLYKVVSLSNLVINSLGGNDAVQETDQTRHAMGQAKALRGYAYFYLTQFFQKTYNPEESILPYTDGETSIPSKVPASQIYDLIISDLTESIDLLGDFTRENKHQIDKSVAQGLLAYTYAAMGENTQAKALCDQIIASGYPLTTTAQLSYPGAGSGFNDVTTPSWMWGYDITEAMGQQLINWWGQVDYYTFSYAAAGDKKAMDNNLYSNFPTNDVRRSQFSTVTSRLLMPTNKFFDPGRTASGQQVITTDYIFMRVDEFYLLGAECAAKAGDEAGAKTLMIQLLTGRLGGATNAQNYINPLSGQALRDAIYLQTRLELWGEGKSYFAMKRNQATVTRGTNHVFRPGASFQYNSDEISFQIPQYEMNNNPAITSQN</sequence>
<comment type="subcellular location">
    <subcellularLocation>
        <location evidence="1">Cell outer membrane</location>
    </subcellularLocation>
</comment>
<dbReference type="AlphaFoldDB" id="A0A972FIM5"/>
<comment type="caution">
    <text evidence="9">The sequence shown here is derived from an EMBL/GenBank/DDBJ whole genome shotgun (WGS) entry which is preliminary data.</text>
</comment>
<dbReference type="RefSeq" id="WP_169525718.1">
    <property type="nucleotide sequence ID" value="NZ_JAAMPU010000095.1"/>
</dbReference>
<organism evidence="9 10">
    <name type="scientific">Flavobacterium silvaticum</name>
    <dbReference type="NCBI Taxonomy" id="1852020"/>
    <lineage>
        <taxon>Bacteria</taxon>
        <taxon>Pseudomonadati</taxon>
        <taxon>Bacteroidota</taxon>
        <taxon>Flavobacteriia</taxon>
        <taxon>Flavobacteriales</taxon>
        <taxon>Flavobacteriaceae</taxon>
        <taxon>Flavobacterium</taxon>
    </lineage>
</organism>
<evidence type="ECO:0000313" key="10">
    <source>
        <dbReference type="Proteomes" id="UP000712080"/>
    </source>
</evidence>
<accession>A0A972FIM5</accession>
<reference evidence="9" key="1">
    <citation type="submission" date="2020-02" db="EMBL/GenBank/DDBJ databases">
        <title>Flavobacterium sp. genome.</title>
        <authorList>
            <person name="Jung H.S."/>
            <person name="Baek J.H."/>
            <person name="Jeon C.O."/>
        </authorList>
    </citation>
    <scope>NUCLEOTIDE SEQUENCE</scope>
    <source>
        <strain evidence="9">SE-s28</strain>
    </source>
</reference>
<keyword evidence="4" id="KW-0472">Membrane</keyword>
<comment type="similarity">
    <text evidence="2">Belongs to the SusD family.</text>
</comment>
<protein>
    <submittedName>
        <fullName evidence="9">RagB/SusD family nutrient uptake outer membrane protein</fullName>
    </submittedName>
</protein>
<feature type="chain" id="PRO_5037408798" evidence="6">
    <location>
        <begin position="19"/>
        <end position="499"/>
    </location>
</feature>
<name>A0A972FIM5_9FLAO</name>
<evidence type="ECO:0000256" key="1">
    <source>
        <dbReference type="ARBA" id="ARBA00004442"/>
    </source>
</evidence>